<gene>
    <name evidence="5" type="ORF">WGH24286_01915</name>
</gene>
<evidence type="ECO:0000259" key="4">
    <source>
        <dbReference type="PROSITE" id="PS50949"/>
    </source>
</evidence>
<dbReference type="SUPFAM" id="SSF46785">
    <property type="entry name" value="Winged helix' DNA-binding domain"/>
    <property type="match status" value="1"/>
</dbReference>
<dbReference type="InterPro" id="IPR011711">
    <property type="entry name" value="GntR_C"/>
</dbReference>
<organism evidence="5 6">
    <name type="scientific">Periweissella ghanensis</name>
    <dbReference type="NCBI Taxonomy" id="467997"/>
    <lineage>
        <taxon>Bacteria</taxon>
        <taxon>Bacillati</taxon>
        <taxon>Bacillota</taxon>
        <taxon>Bacilli</taxon>
        <taxon>Lactobacillales</taxon>
        <taxon>Lactobacillaceae</taxon>
        <taxon>Periweissella</taxon>
    </lineage>
</organism>
<name>A0ABM8ZEV9_9LACO</name>
<dbReference type="SMART" id="SM00895">
    <property type="entry name" value="FCD"/>
    <property type="match status" value="1"/>
</dbReference>
<keyword evidence="2" id="KW-0238">DNA-binding</keyword>
<reference evidence="5 6" key="1">
    <citation type="submission" date="2021-11" db="EMBL/GenBank/DDBJ databases">
        <authorList>
            <person name="Depoorter E."/>
        </authorList>
    </citation>
    <scope>NUCLEOTIDE SEQUENCE [LARGE SCALE GENOMIC DNA]</scope>
    <source>
        <strain evidence="5 6">LMG 24286</strain>
    </source>
</reference>
<dbReference type="PANTHER" id="PTHR43537">
    <property type="entry name" value="TRANSCRIPTIONAL REGULATOR, GNTR FAMILY"/>
    <property type="match status" value="1"/>
</dbReference>
<dbReference type="InterPro" id="IPR000524">
    <property type="entry name" value="Tscrpt_reg_HTH_GntR"/>
</dbReference>
<dbReference type="SUPFAM" id="SSF48008">
    <property type="entry name" value="GntR ligand-binding domain-like"/>
    <property type="match status" value="1"/>
</dbReference>
<dbReference type="InterPro" id="IPR008920">
    <property type="entry name" value="TF_FadR/GntR_C"/>
</dbReference>
<feature type="domain" description="HTH gntR-type" evidence="4">
    <location>
        <begin position="5"/>
        <end position="73"/>
    </location>
</feature>
<dbReference type="Pfam" id="PF00392">
    <property type="entry name" value="GntR"/>
    <property type="match status" value="1"/>
</dbReference>
<dbReference type="RefSeq" id="WP_230099485.1">
    <property type="nucleotide sequence ID" value="NZ_CAKKNT010000042.1"/>
</dbReference>
<evidence type="ECO:0000313" key="5">
    <source>
        <dbReference type="EMBL" id="CAH0419456.1"/>
    </source>
</evidence>
<sequence length="209" mass="23761">MASDRSLVNKAIDDIMAFIKDKRLVVNDKLPREKDLAIALGIGRSTLREAVKILSFADILTVKQGSGTFINATEFKTAFTTSQLVLARTMIEETAAIKCAQMQLTNDELFTLKEILFTRNKLLAKGKFLEYVNMDLEFHRTIVSLTKNPFLIKWFNSIIEDIRAYLGQQVLRTTDFTDNTELHNEIFKAIVDGDVENVKKIILEKAEIN</sequence>
<dbReference type="Proteomes" id="UP000789719">
    <property type="component" value="Unassembled WGS sequence"/>
</dbReference>
<keyword evidence="3" id="KW-0804">Transcription</keyword>
<dbReference type="PANTHER" id="PTHR43537:SF5">
    <property type="entry name" value="UXU OPERON TRANSCRIPTIONAL REGULATOR"/>
    <property type="match status" value="1"/>
</dbReference>
<dbReference type="SMART" id="SM00345">
    <property type="entry name" value="HTH_GNTR"/>
    <property type="match status" value="1"/>
</dbReference>
<evidence type="ECO:0000256" key="3">
    <source>
        <dbReference type="ARBA" id="ARBA00023163"/>
    </source>
</evidence>
<accession>A0ABM8ZEV9</accession>
<dbReference type="Pfam" id="PF07729">
    <property type="entry name" value="FCD"/>
    <property type="match status" value="1"/>
</dbReference>
<dbReference type="Gene3D" id="1.10.10.10">
    <property type="entry name" value="Winged helix-like DNA-binding domain superfamily/Winged helix DNA-binding domain"/>
    <property type="match status" value="1"/>
</dbReference>
<proteinExistence type="predicted"/>
<dbReference type="InterPro" id="IPR036390">
    <property type="entry name" value="WH_DNA-bd_sf"/>
</dbReference>
<dbReference type="PROSITE" id="PS50949">
    <property type="entry name" value="HTH_GNTR"/>
    <property type="match status" value="1"/>
</dbReference>
<dbReference type="Gene3D" id="1.20.120.530">
    <property type="entry name" value="GntR ligand-binding domain-like"/>
    <property type="match status" value="1"/>
</dbReference>
<dbReference type="EMBL" id="CAKKNT010000042">
    <property type="protein sequence ID" value="CAH0419456.1"/>
    <property type="molecule type" value="Genomic_DNA"/>
</dbReference>
<evidence type="ECO:0000313" key="6">
    <source>
        <dbReference type="Proteomes" id="UP000789719"/>
    </source>
</evidence>
<evidence type="ECO:0000256" key="2">
    <source>
        <dbReference type="ARBA" id="ARBA00023125"/>
    </source>
</evidence>
<evidence type="ECO:0000256" key="1">
    <source>
        <dbReference type="ARBA" id="ARBA00023015"/>
    </source>
</evidence>
<dbReference type="InterPro" id="IPR036388">
    <property type="entry name" value="WH-like_DNA-bd_sf"/>
</dbReference>
<protein>
    <recommendedName>
        <fullName evidence="4">HTH gntR-type domain-containing protein</fullName>
    </recommendedName>
</protein>
<keyword evidence="6" id="KW-1185">Reference proteome</keyword>
<keyword evidence="1" id="KW-0805">Transcription regulation</keyword>
<dbReference type="CDD" id="cd07377">
    <property type="entry name" value="WHTH_GntR"/>
    <property type="match status" value="1"/>
</dbReference>
<comment type="caution">
    <text evidence="5">The sequence shown here is derived from an EMBL/GenBank/DDBJ whole genome shotgun (WGS) entry which is preliminary data.</text>
</comment>